<protein>
    <submittedName>
        <fullName evidence="1">Uncharacterized protein</fullName>
    </submittedName>
</protein>
<keyword evidence="2" id="KW-1185">Reference proteome</keyword>
<dbReference type="AlphaFoldDB" id="A0A067QK19"/>
<sequence length="163" mass="18006">MTHGITSTCFPTPSTLHLPLSLIKACRHRVKSLNKHQCSCIRSSSGPACTHSLLNETATSKVGRVAHRDQFVCSGAVDTAKLLHLSRRELYSIAQDRGGNVLMDEQWSCKISQPKFRRRDRFTVSIEYSATVGRSSWPDAQRPVQLKAAKGVGGLMTIIDRAD</sequence>
<dbReference type="InParanoid" id="A0A067QK19"/>
<name>A0A067QK19_9AGAM</name>
<organism evidence="1 2">
    <name type="scientific">Jaapia argillacea MUCL 33604</name>
    <dbReference type="NCBI Taxonomy" id="933084"/>
    <lineage>
        <taxon>Eukaryota</taxon>
        <taxon>Fungi</taxon>
        <taxon>Dikarya</taxon>
        <taxon>Basidiomycota</taxon>
        <taxon>Agaricomycotina</taxon>
        <taxon>Agaricomycetes</taxon>
        <taxon>Agaricomycetidae</taxon>
        <taxon>Jaapiales</taxon>
        <taxon>Jaapiaceae</taxon>
        <taxon>Jaapia</taxon>
    </lineage>
</organism>
<reference evidence="2" key="1">
    <citation type="journal article" date="2014" name="Proc. Natl. Acad. Sci. U.S.A.">
        <title>Extensive sampling of basidiomycete genomes demonstrates inadequacy of the white-rot/brown-rot paradigm for wood decay fungi.</title>
        <authorList>
            <person name="Riley R."/>
            <person name="Salamov A.A."/>
            <person name="Brown D.W."/>
            <person name="Nagy L.G."/>
            <person name="Floudas D."/>
            <person name="Held B.W."/>
            <person name="Levasseur A."/>
            <person name="Lombard V."/>
            <person name="Morin E."/>
            <person name="Otillar R."/>
            <person name="Lindquist E.A."/>
            <person name="Sun H."/>
            <person name="LaButti K.M."/>
            <person name="Schmutz J."/>
            <person name="Jabbour D."/>
            <person name="Luo H."/>
            <person name="Baker S.E."/>
            <person name="Pisabarro A.G."/>
            <person name="Walton J.D."/>
            <person name="Blanchette R.A."/>
            <person name="Henrissat B."/>
            <person name="Martin F."/>
            <person name="Cullen D."/>
            <person name="Hibbett D.S."/>
            <person name="Grigoriev I.V."/>
        </authorList>
    </citation>
    <scope>NUCLEOTIDE SEQUENCE [LARGE SCALE GENOMIC DNA]</scope>
    <source>
        <strain evidence="2">MUCL 33604</strain>
    </source>
</reference>
<dbReference type="Proteomes" id="UP000027265">
    <property type="component" value="Unassembled WGS sequence"/>
</dbReference>
<proteinExistence type="predicted"/>
<evidence type="ECO:0000313" key="2">
    <source>
        <dbReference type="Proteomes" id="UP000027265"/>
    </source>
</evidence>
<dbReference type="OrthoDB" id="3261081at2759"/>
<accession>A0A067QK19</accession>
<evidence type="ECO:0000313" key="1">
    <source>
        <dbReference type="EMBL" id="KDQ63872.1"/>
    </source>
</evidence>
<dbReference type="STRING" id="933084.A0A067QK19"/>
<gene>
    <name evidence="1" type="ORF">JAAARDRAFT_394087</name>
</gene>
<dbReference type="HOGENOM" id="CLU_119113_1_0_1"/>
<dbReference type="EMBL" id="KL197710">
    <property type="protein sequence ID" value="KDQ63872.1"/>
    <property type="molecule type" value="Genomic_DNA"/>
</dbReference>